<gene>
    <name evidence="1" type="ORF">CWE08_09240</name>
</gene>
<dbReference type="OrthoDB" id="9936726at2"/>
<dbReference type="Proteomes" id="UP000288395">
    <property type="component" value="Unassembled WGS sequence"/>
</dbReference>
<organism evidence="1 2">
    <name type="scientific">Aliidiomarina iranensis</name>
    <dbReference type="NCBI Taxonomy" id="1434071"/>
    <lineage>
        <taxon>Bacteria</taxon>
        <taxon>Pseudomonadati</taxon>
        <taxon>Pseudomonadota</taxon>
        <taxon>Gammaproteobacteria</taxon>
        <taxon>Alteromonadales</taxon>
        <taxon>Idiomarinaceae</taxon>
        <taxon>Aliidiomarina</taxon>
    </lineage>
</organism>
<proteinExistence type="predicted"/>
<name>A0A432VT84_9GAMM</name>
<accession>A0A432VT84</accession>
<keyword evidence="2" id="KW-1185">Reference proteome</keyword>
<reference evidence="2" key="1">
    <citation type="journal article" date="2018" name="Front. Microbiol.">
        <title>Genome-Based Analysis Reveals the Taxonomy and Diversity of the Family Idiomarinaceae.</title>
        <authorList>
            <person name="Liu Y."/>
            <person name="Lai Q."/>
            <person name="Shao Z."/>
        </authorList>
    </citation>
    <scope>NUCLEOTIDE SEQUENCE [LARGE SCALE GENOMIC DNA]</scope>
    <source>
        <strain evidence="2">GBPy7</strain>
    </source>
</reference>
<evidence type="ECO:0000313" key="2">
    <source>
        <dbReference type="Proteomes" id="UP000288395"/>
    </source>
</evidence>
<sequence>MPKAITLQQYTGASLLNARQLNLSVQLMVGERAANSAKPSVLTRHNVMELLNVIESLAMSSRVLFDGSIQAQDKEPLIANNGLYHHLLQPTTLATSEDWLDCCVDAATQSWLLIDEWLTDVSNWCEERPVNTDDAEKFCAALKTGLDLEGTALHQYALQIVQDLSFLGAKAVAGVLLAIPDEQALARIKTALNLVAKDIDLQPHFVAGLVNRFRVNFVNELASQHEAAYVAAPVIEGLKIQQNMLLWRYLGHRLASGLSSGSNDKAAGAKAERLEALSAEESQALNSFPYAYALLMNKRVKTPSQLLDLLFKVRDESLIKMQTTEMGNRKRYIHNFSEEEFLDTQRALFENTYLDFSNAKSSWRDNVLNVGRSCLPAILTVGSAGLGLVIPDSVMESAAATGMASAGLFAERNRNVASASPVKKVKLYRDNYMKWEKLLDQAVTGNSRNISLIGRVEDLFDVKVR</sequence>
<dbReference type="RefSeq" id="WP_126767700.1">
    <property type="nucleotide sequence ID" value="NZ_PIPJ01000007.1"/>
</dbReference>
<protein>
    <submittedName>
        <fullName evidence="1">Uncharacterized protein</fullName>
    </submittedName>
</protein>
<comment type="caution">
    <text evidence="1">The sequence shown here is derived from an EMBL/GenBank/DDBJ whole genome shotgun (WGS) entry which is preliminary data.</text>
</comment>
<evidence type="ECO:0000313" key="1">
    <source>
        <dbReference type="EMBL" id="RUO19606.1"/>
    </source>
</evidence>
<dbReference type="AlphaFoldDB" id="A0A432VT84"/>
<dbReference type="EMBL" id="PIPJ01000007">
    <property type="protein sequence ID" value="RUO19606.1"/>
    <property type="molecule type" value="Genomic_DNA"/>
</dbReference>